<evidence type="ECO:0000256" key="1">
    <source>
        <dbReference type="ARBA" id="ARBA00004571"/>
    </source>
</evidence>
<gene>
    <name evidence="11" type="ORF">LPB138_05255</name>
</gene>
<dbReference type="InterPro" id="IPR037066">
    <property type="entry name" value="Plug_dom_sf"/>
</dbReference>
<dbReference type="SUPFAM" id="SSF49464">
    <property type="entry name" value="Carboxypeptidase regulatory domain-like"/>
    <property type="match status" value="1"/>
</dbReference>
<keyword evidence="12" id="KW-1185">Reference proteome</keyword>
<evidence type="ECO:0000256" key="9">
    <source>
        <dbReference type="SAM" id="SignalP"/>
    </source>
</evidence>
<evidence type="ECO:0000256" key="6">
    <source>
        <dbReference type="ARBA" id="ARBA00023136"/>
    </source>
</evidence>
<dbReference type="GO" id="GO:0009279">
    <property type="term" value="C:cell outer membrane"/>
    <property type="evidence" value="ECO:0007669"/>
    <property type="project" value="UniProtKB-SubCell"/>
</dbReference>
<feature type="domain" description="TonB-dependent receptor plug" evidence="10">
    <location>
        <begin position="130"/>
        <end position="229"/>
    </location>
</feature>
<comment type="subcellular location">
    <subcellularLocation>
        <location evidence="1 8">Cell outer membrane</location>
        <topology evidence="1 8">Multi-pass membrane protein</topology>
    </subcellularLocation>
</comment>
<dbReference type="GO" id="GO:0015344">
    <property type="term" value="F:siderophore uptake transmembrane transporter activity"/>
    <property type="evidence" value="ECO:0007669"/>
    <property type="project" value="TreeGrafter"/>
</dbReference>
<dbReference type="Proteomes" id="UP000176050">
    <property type="component" value="Chromosome"/>
</dbReference>
<keyword evidence="2 8" id="KW-0813">Transport</keyword>
<organism evidence="11 12">
    <name type="scientific">Urechidicola croceus</name>
    <dbReference type="NCBI Taxonomy" id="1850246"/>
    <lineage>
        <taxon>Bacteria</taxon>
        <taxon>Pseudomonadati</taxon>
        <taxon>Bacteroidota</taxon>
        <taxon>Flavobacteriia</taxon>
        <taxon>Flavobacteriales</taxon>
        <taxon>Flavobacteriaceae</taxon>
        <taxon>Urechidicola</taxon>
    </lineage>
</organism>
<evidence type="ECO:0000256" key="8">
    <source>
        <dbReference type="PROSITE-ProRule" id="PRU01360"/>
    </source>
</evidence>
<dbReference type="InterPro" id="IPR039426">
    <property type="entry name" value="TonB-dep_rcpt-like"/>
</dbReference>
<dbReference type="AlphaFoldDB" id="A0A1D8P6C7"/>
<dbReference type="RefSeq" id="WP_070236262.1">
    <property type="nucleotide sequence ID" value="NZ_CP017478.1"/>
</dbReference>
<evidence type="ECO:0000256" key="3">
    <source>
        <dbReference type="ARBA" id="ARBA00022452"/>
    </source>
</evidence>
<feature type="chain" id="PRO_5009110827" description="TonB-dependent receptor plug domain-containing protein" evidence="9">
    <location>
        <begin position="22"/>
        <end position="811"/>
    </location>
</feature>
<accession>A0A1D8P6C7</accession>
<dbReference type="EMBL" id="CP017478">
    <property type="protein sequence ID" value="AOW20123.1"/>
    <property type="molecule type" value="Genomic_DNA"/>
</dbReference>
<dbReference type="Pfam" id="PF07715">
    <property type="entry name" value="Plug"/>
    <property type="match status" value="1"/>
</dbReference>
<sequence length="811" mass="91614">MPLSKTLGFLYFLALSISCIAQNEENALIKGSVKTAKGESLYGATVIIEKLTKGATSNDNGNYSLKNIPNGTYTITASFIGYNDVSNKITINSLQKIYNLDFILTEKSEGLNEILVYGKSKAKKIETKGFAVNAIEMKEIENQSIQVVEILDQSAGVRIRQTGGLGSRINYNINGLSGHSIRIFIDNIPIQNYGPSFSLSSIPTSMIERIEIYKGVVPAELGSDALGGAINVVLNQSGKNTLNATYSYGSFNTHQISVNGSYRNKENGFTVKGSTFYNYTDNSYKVWGNEVYITDIETGEITYVTAKRFHDAYESKGVKLDIGFTDLKWADQIFLGLVVSDMDKDVQTGATMESVYGNRKGKQNTLMGNLTYNKKDFLTKNLDINLFASYSDLTRKTIDTIPLKYNWNGELTPDFWDVTDGEWLEHLTGAEGNSPTLNRNYEKTYASRTNLVYQLAKNHKIGANFMLTDFKRNSYDPLLDENIRELLDTRFLNKNILGLTYELNALERKLKTSIFFKYYNQNVSVEKPENVSGQSEPIITKFEKKVNEKGYGIATSYQVNPVFQIMTSLEDAVRLPETHELFGNDIENTDENYALGSERSMNLNLGFNIGPFNFNKHRVSLNTNLFYRDTKDKIKLDVKNDQTAETSNYINQDSFLSTGFDSELIYGYDDKLNATLGVSVFNSKFNTKYNALGEPYQWYKNRERNAPYFTINSNIKYNLKDALKKNSKTEIYYNLGYVHEFYRDWSSLGGSGKDVIPTQLVNDLGIAYTLPKNKLTVSIDAKNIFNEQVFDNYALQKPGRAFYLKLNCKIL</sequence>
<dbReference type="PANTHER" id="PTHR30069:SF29">
    <property type="entry name" value="HEMOGLOBIN AND HEMOGLOBIN-HAPTOGLOBIN-BINDING PROTEIN 1-RELATED"/>
    <property type="match status" value="1"/>
</dbReference>
<dbReference type="STRING" id="1850246.LPB138_05255"/>
<dbReference type="SUPFAM" id="SSF56935">
    <property type="entry name" value="Porins"/>
    <property type="match status" value="1"/>
</dbReference>
<dbReference type="Gene3D" id="2.60.40.1120">
    <property type="entry name" value="Carboxypeptidase-like, regulatory domain"/>
    <property type="match status" value="1"/>
</dbReference>
<dbReference type="Gene3D" id="2.170.130.10">
    <property type="entry name" value="TonB-dependent receptor, plug domain"/>
    <property type="match status" value="1"/>
</dbReference>
<dbReference type="InterPro" id="IPR036942">
    <property type="entry name" value="Beta-barrel_TonB_sf"/>
</dbReference>
<protein>
    <recommendedName>
        <fullName evidence="10">TonB-dependent receptor plug domain-containing protein</fullName>
    </recommendedName>
</protein>
<evidence type="ECO:0000313" key="12">
    <source>
        <dbReference type="Proteomes" id="UP000176050"/>
    </source>
</evidence>
<evidence type="ECO:0000259" key="10">
    <source>
        <dbReference type="Pfam" id="PF07715"/>
    </source>
</evidence>
<comment type="similarity">
    <text evidence="8">Belongs to the TonB-dependent receptor family.</text>
</comment>
<keyword evidence="6 8" id="KW-0472">Membrane</keyword>
<dbReference type="PANTHER" id="PTHR30069">
    <property type="entry name" value="TONB-DEPENDENT OUTER MEMBRANE RECEPTOR"/>
    <property type="match status" value="1"/>
</dbReference>
<dbReference type="Pfam" id="PF13715">
    <property type="entry name" value="CarbopepD_reg_2"/>
    <property type="match status" value="1"/>
</dbReference>
<dbReference type="Gene3D" id="2.40.170.20">
    <property type="entry name" value="TonB-dependent receptor, beta-barrel domain"/>
    <property type="match status" value="1"/>
</dbReference>
<keyword evidence="5 9" id="KW-0732">Signal</keyword>
<evidence type="ECO:0000256" key="7">
    <source>
        <dbReference type="ARBA" id="ARBA00023237"/>
    </source>
</evidence>
<reference evidence="11 12" key="1">
    <citation type="submission" date="2016-10" db="EMBL/GenBank/DDBJ databases">
        <title>Lutibacter sp. LPB0138, isolated from marine gastropod.</title>
        <authorList>
            <person name="Kim E."/>
            <person name="Yi H."/>
        </authorList>
    </citation>
    <scope>NUCLEOTIDE SEQUENCE [LARGE SCALE GENOMIC DNA]</scope>
    <source>
        <strain evidence="11 12">LPB0138</strain>
    </source>
</reference>
<dbReference type="PROSITE" id="PS51257">
    <property type="entry name" value="PROKAR_LIPOPROTEIN"/>
    <property type="match status" value="1"/>
</dbReference>
<dbReference type="InterPro" id="IPR012910">
    <property type="entry name" value="Plug_dom"/>
</dbReference>
<evidence type="ECO:0000313" key="11">
    <source>
        <dbReference type="EMBL" id="AOW20123.1"/>
    </source>
</evidence>
<dbReference type="KEGG" id="lul:LPB138_05255"/>
<dbReference type="InterPro" id="IPR008969">
    <property type="entry name" value="CarboxyPept-like_regulatory"/>
</dbReference>
<feature type="signal peptide" evidence="9">
    <location>
        <begin position="1"/>
        <end position="21"/>
    </location>
</feature>
<evidence type="ECO:0000256" key="2">
    <source>
        <dbReference type="ARBA" id="ARBA00022448"/>
    </source>
</evidence>
<evidence type="ECO:0000256" key="4">
    <source>
        <dbReference type="ARBA" id="ARBA00022692"/>
    </source>
</evidence>
<name>A0A1D8P6C7_9FLAO</name>
<dbReference type="GO" id="GO:0044718">
    <property type="term" value="P:siderophore transmembrane transport"/>
    <property type="evidence" value="ECO:0007669"/>
    <property type="project" value="TreeGrafter"/>
</dbReference>
<evidence type="ECO:0000256" key="5">
    <source>
        <dbReference type="ARBA" id="ARBA00022729"/>
    </source>
</evidence>
<keyword evidence="3 8" id="KW-1134">Transmembrane beta strand</keyword>
<proteinExistence type="inferred from homology"/>
<keyword evidence="4 8" id="KW-0812">Transmembrane</keyword>
<dbReference type="PROSITE" id="PS52016">
    <property type="entry name" value="TONB_DEPENDENT_REC_3"/>
    <property type="match status" value="1"/>
</dbReference>
<keyword evidence="7 8" id="KW-0998">Cell outer membrane</keyword>